<keyword evidence="7" id="KW-1185">Reference proteome</keyword>
<evidence type="ECO:0000256" key="3">
    <source>
        <dbReference type="ARBA" id="ARBA00022801"/>
    </source>
</evidence>
<dbReference type="InterPro" id="IPR006035">
    <property type="entry name" value="Ureohydrolase"/>
</dbReference>
<comment type="cofactor">
    <cofactor evidence="4">
        <name>Mn(2+)</name>
        <dbReference type="ChEBI" id="CHEBI:29035"/>
    </cofactor>
    <text evidence="4">Binds 2 manganese ions per subunit.</text>
</comment>
<dbReference type="PROSITE" id="PS01053">
    <property type="entry name" value="ARGINASE_1"/>
    <property type="match status" value="1"/>
</dbReference>
<dbReference type="GO" id="GO:0033389">
    <property type="term" value="P:putrescine biosynthetic process from arginine, via agmatine"/>
    <property type="evidence" value="ECO:0007669"/>
    <property type="project" value="TreeGrafter"/>
</dbReference>
<evidence type="ECO:0000256" key="2">
    <source>
        <dbReference type="ARBA" id="ARBA00022723"/>
    </source>
</evidence>
<keyword evidence="2 4" id="KW-0479">Metal-binding</keyword>
<keyword evidence="3 5" id="KW-0378">Hydrolase</keyword>
<protein>
    <submittedName>
        <fullName evidence="6">Agmatinase</fullName>
        <ecNumber evidence="6">3.5.3.11</ecNumber>
    </submittedName>
</protein>
<organism evidence="6 7">
    <name type="scientific">Novispirillum itersonii</name>
    <name type="common">Aquaspirillum itersonii</name>
    <dbReference type="NCBI Taxonomy" id="189"/>
    <lineage>
        <taxon>Bacteria</taxon>
        <taxon>Pseudomonadati</taxon>
        <taxon>Pseudomonadota</taxon>
        <taxon>Alphaproteobacteria</taxon>
        <taxon>Rhodospirillales</taxon>
        <taxon>Novispirillaceae</taxon>
        <taxon>Novispirillum</taxon>
    </lineage>
</organism>
<dbReference type="PIRSF" id="PIRSF036979">
    <property type="entry name" value="Arginase"/>
    <property type="match status" value="1"/>
</dbReference>
<feature type="binding site" evidence="4">
    <location>
        <position position="241"/>
    </location>
    <ligand>
        <name>Mn(2+)</name>
        <dbReference type="ChEBI" id="CHEBI:29035"/>
        <label>1</label>
    </ligand>
</feature>
<evidence type="ECO:0000313" key="7">
    <source>
        <dbReference type="Proteomes" id="UP000544872"/>
    </source>
</evidence>
<proteinExistence type="inferred from homology"/>
<dbReference type="PANTHER" id="PTHR11358">
    <property type="entry name" value="ARGINASE/AGMATINASE"/>
    <property type="match status" value="1"/>
</dbReference>
<feature type="binding site" evidence="4">
    <location>
        <position position="239"/>
    </location>
    <ligand>
        <name>Mn(2+)</name>
        <dbReference type="ChEBI" id="CHEBI:29035"/>
        <label>1</label>
    </ligand>
</feature>
<dbReference type="InterPro" id="IPR020855">
    <property type="entry name" value="Ureohydrolase_Mn_BS"/>
</dbReference>
<dbReference type="NCBIfam" id="TIGR01230">
    <property type="entry name" value="agmatinase"/>
    <property type="match status" value="1"/>
</dbReference>
<evidence type="ECO:0000256" key="4">
    <source>
        <dbReference type="PIRSR" id="PIRSR036979-1"/>
    </source>
</evidence>
<dbReference type="GO" id="GO:0046872">
    <property type="term" value="F:metal ion binding"/>
    <property type="evidence" value="ECO:0007669"/>
    <property type="project" value="UniProtKB-KW"/>
</dbReference>
<sequence>MTRRESGDQAFDHDGLYGTEREMPYSGTRSFLRRRFSRDLDGVDFAVLGVPFDLATSGRSGARMGPNALRNASSQVGWGGEVWPWGLDPFATLAVVDYGDVNYHRGRAEQMLENTAAVAGRIVAAGAGVIGLGGDHLVTYPLLKAHAETHGPLALVHFDAHRDTADSPYLDHGTFVHHAMRDGLIDPARSIQIGIRTQYDHTDPITVLYRPWVRHNGVQAVIDEITRVTAGAPAYLTFDIDSMDPAFAPGTGTPVSDGLTPGEVFDILRGLKDSPVRFVGMDLVEVAPAYDSAEITALLGATLIQEFLCLCAHHRKG</sequence>
<gene>
    <name evidence="6" type="ORF">FHS48_003262</name>
</gene>
<feature type="binding site" evidence="4">
    <location>
        <position position="159"/>
    </location>
    <ligand>
        <name>Mn(2+)</name>
        <dbReference type="ChEBI" id="CHEBI:29035"/>
        <label>1</label>
    </ligand>
</feature>
<dbReference type="InterPro" id="IPR005925">
    <property type="entry name" value="Agmatinase-rel"/>
</dbReference>
<dbReference type="GO" id="GO:0008783">
    <property type="term" value="F:agmatinase activity"/>
    <property type="evidence" value="ECO:0007669"/>
    <property type="project" value="UniProtKB-EC"/>
</dbReference>
<evidence type="ECO:0000256" key="1">
    <source>
        <dbReference type="ARBA" id="ARBA00009227"/>
    </source>
</evidence>
<feature type="binding site" evidence="4">
    <location>
        <position position="163"/>
    </location>
    <ligand>
        <name>Mn(2+)</name>
        <dbReference type="ChEBI" id="CHEBI:29035"/>
        <label>1</label>
    </ligand>
</feature>
<dbReference type="Proteomes" id="UP000544872">
    <property type="component" value="Unassembled WGS sequence"/>
</dbReference>
<dbReference type="PANTHER" id="PTHR11358:SF26">
    <property type="entry name" value="GUANIDINO ACID HYDROLASE, MITOCHONDRIAL"/>
    <property type="match status" value="1"/>
</dbReference>
<dbReference type="InterPro" id="IPR023696">
    <property type="entry name" value="Ureohydrolase_dom_sf"/>
</dbReference>
<feature type="binding site" evidence="4">
    <location>
        <position position="136"/>
    </location>
    <ligand>
        <name>Mn(2+)</name>
        <dbReference type="ChEBI" id="CHEBI:29035"/>
        <label>1</label>
    </ligand>
</feature>
<dbReference type="SUPFAM" id="SSF52768">
    <property type="entry name" value="Arginase/deacetylase"/>
    <property type="match status" value="1"/>
</dbReference>
<comment type="caution">
    <text evidence="6">The sequence shown here is derived from an EMBL/GenBank/DDBJ whole genome shotgun (WGS) entry which is preliminary data.</text>
</comment>
<evidence type="ECO:0000256" key="5">
    <source>
        <dbReference type="RuleBase" id="RU003684"/>
    </source>
</evidence>
<dbReference type="RefSeq" id="WP_184264934.1">
    <property type="nucleotide sequence ID" value="NZ_JACIIX010000014.1"/>
</dbReference>
<feature type="binding site" evidence="4">
    <location>
        <position position="161"/>
    </location>
    <ligand>
        <name>Mn(2+)</name>
        <dbReference type="ChEBI" id="CHEBI:29035"/>
        <label>1</label>
    </ligand>
</feature>
<name>A0A7X0DN64_NOVIT</name>
<dbReference type="Pfam" id="PF00491">
    <property type="entry name" value="Arginase"/>
    <property type="match status" value="1"/>
</dbReference>
<comment type="similarity">
    <text evidence="1">Belongs to the arginase family. Agmatinase subfamily.</text>
</comment>
<keyword evidence="4" id="KW-0464">Manganese</keyword>
<dbReference type="EMBL" id="JACIIX010000014">
    <property type="protein sequence ID" value="MBB6211818.1"/>
    <property type="molecule type" value="Genomic_DNA"/>
</dbReference>
<accession>A0A7X0DN64</accession>
<reference evidence="6 7" key="1">
    <citation type="submission" date="2020-08" db="EMBL/GenBank/DDBJ databases">
        <title>Genomic Encyclopedia of Type Strains, Phase IV (KMG-IV): sequencing the most valuable type-strain genomes for metagenomic binning, comparative biology and taxonomic classification.</title>
        <authorList>
            <person name="Goeker M."/>
        </authorList>
    </citation>
    <scope>NUCLEOTIDE SEQUENCE [LARGE SCALE GENOMIC DNA]</scope>
    <source>
        <strain evidence="6 7">DSM 11590</strain>
    </source>
</reference>
<evidence type="ECO:0000313" key="6">
    <source>
        <dbReference type="EMBL" id="MBB6211818.1"/>
    </source>
</evidence>
<dbReference type="NCBIfam" id="NF002564">
    <property type="entry name" value="PRK02190.1"/>
    <property type="match status" value="1"/>
</dbReference>
<dbReference type="AlphaFoldDB" id="A0A7X0DN64"/>
<dbReference type="Gene3D" id="3.40.800.10">
    <property type="entry name" value="Ureohydrolase domain"/>
    <property type="match status" value="1"/>
</dbReference>
<dbReference type="EC" id="3.5.3.11" evidence="6"/>
<dbReference type="PROSITE" id="PS51409">
    <property type="entry name" value="ARGINASE_2"/>
    <property type="match status" value="1"/>
</dbReference>